<dbReference type="Proteomes" id="UP000887580">
    <property type="component" value="Unplaced"/>
</dbReference>
<accession>A0AC35FEI7</accession>
<name>A0AC35FEI7_9BILA</name>
<organism evidence="1 2">
    <name type="scientific">Panagrolaimus sp. PS1159</name>
    <dbReference type="NCBI Taxonomy" id="55785"/>
    <lineage>
        <taxon>Eukaryota</taxon>
        <taxon>Metazoa</taxon>
        <taxon>Ecdysozoa</taxon>
        <taxon>Nematoda</taxon>
        <taxon>Chromadorea</taxon>
        <taxon>Rhabditida</taxon>
        <taxon>Tylenchina</taxon>
        <taxon>Panagrolaimomorpha</taxon>
        <taxon>Panagrolaimoidea</taxon>
        <taxon>Panagrolaimidae</taxon>
        <taxon>Panagrolaimus</taxon>
    </lineage>
</organism>
<evidence type="ECO:0000313" key="2">
    <source>
        <dbReference type="WBParaSite" id="PS1159_v2.g1675.t1"/>
    </source>
</evidence>
<sequence>MIYPDIDEFTPWLEPVDFIYTPSHQIDLTGKLQTCTKYEIYLGSNKYDSSKNELLSISDAALLSFYHLSLTDTKFVLPQSSSTQSDAAFSRIVEGPPHVIEIPVSMVSESWNTLRKRAKLFGCVHLASRFISKFKG</sequence>
<protein>
    <submittedName>
        <fullName evidence="2">Uncharacterized protein</fullName>
    </submittedName>
</protein>
<dbReference type="WBParaSite" id="PS1159_v2.g1675.t1">
    <property type="protein sequence ID" value="PS1159_v2.g1675.t1"/>
    <property type="gene ID" value="PS1159_v2.g1675"/>
</dbReference>
<evidence type="ECO:0000313" key="1">
    <source>
        <dbReference type="Proteomes" id="UP000887580"/>
    </source>
</evidence>
<proteinExistence type="predicted"/>
<reference evidence="2" key="1">
    <citation type="submission" date="2022-11" db="UniProtKB">
        <authorList>
            <consortium name="WormBaseParasite"/>
        </authorList>
    </citation>
    <scope>IDENTIFICATION</scope>
</reference>